<evidence type="ECO:0000256" key="8">
    <source>
        <dbReference type="SAM" id="MobiDB-lite"/>
    </source>
</evidence>
<keyword evidence="3 7" id="KW-0235">DNA replication</keyword>
<protein>
    <recommendedName>
        <fullName evidence="2 7">Replication factor C large subunit</fullName>
        <shortName evidence="7">RFC large subunit</shortName>
    </recommendedName>
    <alternativeName>
        <fullName evidence="6 7">Clamp loader large subunit</fullName>
    </alternativeName>
</protein>
<dbReference type="KEGG" id="acj:ACAM_0957"/>
<dbReference type="PRINTS" id="PR00830">
    <property type="entry name" value="ENDOLAPTASE"/>
</dbReference>
<dbReference type="SMART" id="SM00382">
    <property type="entry name" value="AAA"/>
    <property type="match status" value="1"/>
</dbReference>
<dbReference type="Proteomes" id="UP000016887">
    <property type="component" value="Chromosome"/>
</dbReference>
<name>U3TDC2_9CREN</name>
<dbReference type="GeneID" id="17111120"/>
<evidence type="ECO:0000313" key="10">
    <source>
        <dbReference type="EMBL" id="BAN90426.1"/>
    </source>
</evidence>
<comment type="similarity">
    <text evidence="1 7">Belongs to the activator 1 small subunits family. RfcL subfamily.</text>
</comment>
<evidence type="ECO:0000256" key="3">
    <source>
        <dbReference type="ARBA" id="ARBA00022705"/>
    </source>
</evidence>
<feature type="domain" description="AAA+ ATPase" evidence="9">
    <location>
        <begin position="48"/>
        <end position="170"/>
    </location>
</feature>
<dbReference type="Gene3D" id="3.40.50.300">
    <property type="entry name" value="P-loop containing nucleotide triphosphate hydrolases"/>
    <property type="match status" value="1"/>
</dbReference>
<evidence type="ECO:0000256" key="6">
    <source>
        <dbReference type="ARBA" id="ARBA00032141"/>
    </source>
</evidence>
<proteinExistence type="inferred from homology"/>
<evidence type="ECO:0000256" key="7">
    <source>
        <dbReference type="HAMAP-Rule" id="MF_01508"/>
    </source>
</evidence>
<dbReference type="CDD" id="cd18140">
    <property type="entry name" value="HLD_clamp_RFC"/>
    <property type="match status" value="1"/>
</dbReference>
<organism evidence="10 11">
    <name type="scientific">Aeropyrum camini SY1 = JCM 12091</name>
    <dbReference type="NCBI Taxonomy" id="1198449"/>
    <lineage>
        <taxon>Archaea</taxon>
        <taxon>Thermoproteota</taxon>
        <taxon>Thermoprotei</taxon>
        <taxon>Desulfurococcales</taxon>
        <taxon>Desulfurococcaceae</taxon>
        <taxon>Aeropyrum</taxon>
    </lineage>
</organism>
<keyword evidence="4 7" id="KW-0547">Nucleotide-binding</keyword>
<dbReference type="InterPro" id="IPR047854">
    <property type="entry name" value="RFC_lid"/>
</dbReference>
<dbReference type="InterPro" id="IPR003959">
    <property type="entry name" value="ATPase_AAA_core"/>
</dbReference>
<dbReference type="Pfam" id="PF21960">
    <property type="entry name" value="RCF1-5-like_lid"/>
    <property type="match status" value="1"/>
</dbReference>
<dbReference type="GO" id="GO:0003689">
    <property type="term" value="F:DNA clamp loader activity"/>
    <property type="evidence" value="ECO:0007669"/>
    <property type="project" value="UniProtKB-UniRule"/>
</dbReference>
<evidence type="ECO:0000313" key="11">
    <source>
        <dbReference type="Proteomes" id="UP000016887"/>
    </source>
</evidence>
<keyword evidence="11" id="KW-1185">Reference proteome</keyword>
<comment type="function">
    <text evidence="7">Part of the RFC clamp loader complex which loads the PCNA sliding clamp onto DNA.</text>
</comment>
<dbReference type="GO" id="GO:0006260">
    <property type="term" value="P:DNA replication"/>
    <property type="evidence" value="ECO:0007669"/>
    <property type="project" value="UniProtKB-UniRule"/>
</dbReference>
<evidence type="ECO:0000259" key="9">
    <source>
        <dbReference type="SMART" id="SM00382"/>
    </source>
</evidence>
<feature type="binding site" evidence="7">
    <location>
        <begin position="56"/>
        <end position="63"/>
    </location>
    <ligand>
        <name>ATP</name>
        <dbReference type="ChEBI" id="CHEBI:30616"/>
    </ligand>
</feature>
<dbReference type="Gene3D" id="1.10.8.60">
    <property type="match status" value="1"/>
</dbReference>
<dbReference type="PANTHER" id="PTHR23389:SF6">
    <property type="entry name" value="REPLICATION FACTOR C SUBUNIT 1"/>
    <property type="match status" value="1"/>
</dbReference>
<evidence type="ECO:0000256" key="4">
    <source>
        <dbReference type="ARBA" id="ARBA00022741"/>
    </source>
</evidence>
<keyword evidence="5 7" id="KW-0067">ATP-binding</keyword>
<accession>U3TDC2</accession>
<dbReference type="eggNOG" id="arCOG00470">
    <property type="taxonomic scope" value="Archaea"/>
</dbReference>
<dbReference type="PATRIC" id="fig|1198449.6.peg.966"/>
<reference evidence="10 11" key="1">
    <citation type="journal article" date="2013" name="Appl. Environ. Microbiol.">
        <title>Variation of the Virus-Related Elements within Syntenic Genomes of the Hyperthermophilic Archaeon Aeropyrum.</title>
        <authorList>
            <person name="Daifuku T."/>
            <person name="Yoshida T."/>
            <person name="Kitamura T."/>
            <person name="Kawaichi S."/>
            <person name="Inoue T."/>
            <person name="Nomura K."/>
            <person name="Yoshida Y."/>
            <person name="Kuno S."/>
            <person name="Sako Y."/>
        </authorList>
    </citation>
    <scope>NUCLEOTIDE SEQUENCE [LARGE SCALE GENOMIC DNA]</scope>
    <source>
        <strain evidence="10 11">SY1</strain>
    </source>
</reference>
<dbReference type="GO" id="GO:0005524">
    <property type="term" value="F:ATP binding"/>
    <property type="evidence" value="ECO:0007669"/>
    <property type="project" value="UniProtKB-UniRule"/>
</dbReference>
<dbReference type="RefSeq" id="WP_022541699.1">
    <property type="nucleotide sequence ID" value="NC_022521.1"/>
</dbReference>
<evidence type="ECO:0000256" key="2">
    <source>
        <dbReference type="ARBA" id="ARBA00014793"/>
    </source>
</evidence>
<gene>
    <name evidence="7 10" type="primary">rfcL</name>
    <name evidence="10" type="ORF">ACAM_0957</name>
</gene>
<dbReference type="SUPFAM" id="SSF52540">
    <property type="entry name" value="P-loop containing nucleoside triphosphate hydrolases"/>
    <property type="match status" value="1"/>
</dbReference>
<dbReference type="InterPro" id="IPR023935">
    <property type="entry name" value="Rep_factor-C_lsu"/>
</dbReference>
<sequence>MPIQARSTRVPWVIKYRPRRVEDVVNQDQAKKVLAPWFKAWLGGRKPDKRAALLYGPPGVGKTSLVEAIANEFNLEMIELNASDYRRRSDIERIVGAASRKKSMFRRGVVILLDEVDGINPREDAGGIEALLSIIKTTENPIVMTANDPWKDFLRPLREASLLVEFKPLTLTQIISVLQRICEAERIECERDALRYIAERSEGDLRSAINDLQAVAEGYGRVTLTLAREIVRGREKSIDIWRTLNQVFYKPRQAWIARKAVSQSEKDYEELIGWINDNIPRKYGEPSDLFRAFDALARATVFLGRAKFGGNWELLSYVFDLMGPGVAYARMEGEVLKTRYSYPEKIRMMAQLRGVRETREKLAEVLAKRLLTSKRTVKTEVLPILHYMFRSSRDPTKPALIALEYGFTESMIELLAGSRKSEILKAVATLKKARLSEKPAKPSAAEAGGEKGGERRKARRRERKGVGLDFFLGEQ</sequence>
<comment type="subunit">
    <text evidence="7">Heteromultimer composed of small subunits (RfcS) and large subunits (RfcL).</text>
</comment>
<dbReference type="EMBL" id="AP012489">
    <property type="protein sequence ID" value="BAN90426.1"/>
    <property type="molecule type" value="Genomic_DNA"/>
</dbReference>
<dbReference type="InterPro" id="IPR027417">
    <property type="entry name" value="P-loop_NTPase"/>
</dbReference>
<feature type="region of interest" description="Disordered" evidence="8">
    <location>
        <begin position="434"/>
        <end position="475"/>
    </location>
</feature>
<evidence type="ECO:0000256" key="5">
    <source>
        <dbReference type="ARBA" id="ARBA00022840"/>
    </source>
</evidence>
<dbReference type="CDD" id="cd00009">
    <property type="entry name" value="AAA"/>
    <property type="match status" value="1"/>
</dbReference>
<dbReference type="Pfam" id="PF00004">
    <property type="entry name" value="AAA"/>
    <property type="match status" value="1"/>
</dbReference>
<dbReference type="NCBIfam" id="NF003229">
    <property type="entry name" value="PRK04195.1-5"/>
    <property type="match status" value="1"/>
</dbReference>
<dbReference type="PANTHER" id="PTHR23389">
    <property type="entry name" value="CHROMOSOME TRANSMISSION FIDELITY FACTOR 18"/>
    <property type="match status" value="1"/>
</dbReference>
<dbReference type="STRING" id="1198449.ACAM_0957"/>
<evidence type="ECO:0000256" key="1">
    <source>
        <dbReference type="ARBA" id="ARBA00006878"/>
    </source>
</evidence>
<dbReference type="HAMAP" id="MF_01508">
    <property type="entry name" value="RfcL"/>
    <property type="match status" value="1"/>
</dbReference>
<dbReference type="GO" id="GO:0016887">
    <property type="term" value="F:ATP hydrolysis activity"/>
    <property type="evidence" value="ECO:0007669"/>
    <property type="project" value="InterPro"/>
</dbReference>
<dbReference type="AlphaFoldDB" id="U3TDC2"/>
<dbReference type="InterPro" id="IPR003593">
    <property type="entry name" value="AAA+_ATPase"/>
</dbReference>